<dbReference type="KEGG" id="bmx:BMS_1904"/>
<keyword evidence="2" id="KW-1185">Reference proteome</keyword>
<protein>
    <recommendedName>
        <fullName evidence="3">GTP-binding protein</fullName>
    </recommendedName>
</protein>
<gene>
    <name evidence="1" type="ordered locus">BMS_1904</name>
</gene>
<proteinExistence type="predicted"/>
<name>E1X2F3_HALMS</name>
<evidence type="ECO:0008006" key="3">
    <source>
        <dbReference type="Google" id="ProtNLM"/>
    </source>
</evidence>
<dbReference type="PATRIC" id="fig|862908.3.peg.1805"/>
<accession>E1X2F3</accession>
<reference evidence="2" key="1">
    <citation type="journal article" date="2013" name="ISME J.">
        <title>A small predatory core genome in the divergent marine Bacteriovorax marinus SJ and the terrestrial Bdellovibrio bacteriovorus.</title>
        <authorList>
            <person name="Crossman L.C."/>
            <person name="Chen H."/>
            <person name="Cerdeno-Tarraga A.M."/>
            <person name="Brooks K."/>
            <person name="Quail M.A."/>
            <person name="Pineiro S.A."/>
            <person name="Hobley L."/>
            <person name="Sockett R.E."/>
            <person name="Bentley S.D."/>
            <person name="Parkhill J."/>
            <person name="Williams H.N."/>
            <person name="Stine O.C."/>
        </authorList>
    </citation>
    <scope>NUCLEOTIDE SEQUENCE [LARGE SCALE GENOMIC DNA]</scope>
    <source>
        <strain evidence="2">ATCC BAA-682 / DSM 15412 / SJ</strain>
    </source>
</reference>
<organism evidence="1 2">
    <name type="scientific">Halobacteriovorax marinus (strain ATCC BAA-682 / DSM 15412 / SJ)</name>
    <name type="common">Bacteriovorax marinus</name>
    <dbReference type="NCBI Taxonomy" id="862908"/>
    <lineage>
        <taxon>Bacteria</taxon>
        <taxon>Pseudomonadati</taxon>
        <taxon>Bdellovibrionota</taxon>
        <taxon>Bacteriovoracia</taxon>
        <taxon>Bacteriovoracales</taxon>
        <taxon>Halobacteriovoraceae</taxon>
        <taxon>Halobacteriovorax</taxon>
    </lineage>
</organism>
<dbReference type="OrthoDB" id="9788989at2"/>
<dbReference type="InterPro" id="IPR025529">
    <property type="entry name" value="DUF4416"/>
</dbReference>
<dbReference type="RefSeq" id="WP_014244501.1">
    <property type="nucleotide sequence ID" value="NC_016620.1"/>
</dbReference>
<dbReference type="HOGENOM" id="CLU_114103_0_0_7"/>
<dbReference type="Pfam" id="PF14385">
    <property type="entry name" value="DUF4416"/>
    <property type="match status" value="1"/>
</dbReference>
<dbReference type="STRING" id="862908.BMS_1904"/>
<dbReference type="EMBL" id="FQ312005">
    <property type="protein sequence ID" value="CBW26720.1"/>
    <property type="molecule type" value="Genomic_DNA"/>
</dbReference>
<evidence type="ECO:0000313" key="2">
    <source>
        <dbReference type="Proteomes" id="UP000008963"/>
    </source>
</evidence>
<evidence type="ECO:0000313" key="1">
    <source>
        <dbReference type="EMBL" id="CBW26720.1"/>
    </source>
</evidence>
<sequence>MSNLTGPTPGLIIASVLFRHDIHSEKEILKTLELKFGPYVTFHHSYFPMREYYSKEMGESELLSRVFIAFHKPVQRDDLVEAKVWADQFEKGFLYAGKREINLDMGLLTLENLVLATGKNYSHRPYLGQGVFADLTLIMKNGQFQTTPWTYPDYSHPEVIDFFTWARQFLSH</sequence>
<dbReference type="eggNOG" id="ENOG5032RQK">
    <property type="taxonomic scope" value="Bacteria"/>
</dbReference>
<dbReference type="AlphaFoldDB" id="E1X2F3"/>
<dbReference type="Proteomes" id="UP000008963">
    <property type="component" value="Chromosome"/>
</dbReference>